<dbReference type="GO" id="GO:0016853">
    <property type="term" value="F:isomerase activity"/>
    <property type="evidence" value="ECO:0007669"/>
    <property type="project" value="UniProtKB-KW"/>
</dbReference>
<evidence type="ECO:0000313" key="4">
    <source>
        <dbReference type="EMBL" id="THU88050.1"/>
    </source>
</evidence>
<protein>
    <submittedName>
        <fullName evidence="4">DUF453-domain-containing protein</fullName>
    </submittedName>
</protein>
<sequence length="503" mass="54009">MRGLLVSNIRAIHSPLAKSSLIPRRTRRRHYSANTARQSSDYPILRRVHTGPKIQTAAFSSSTPSSLPSKPTLMTPNPLPATFLRGGTSKGIFIDQTLLPNSQSEWKQIFLGIMGSPDPEHGRQLNGMGGGVSSLSKIVLVKPVESAEEDKVNQLKNQGVHVEYTFVQVGIRDDTIDVSGNCGNLSSMVGAFAMDEGMVGKEAVWKVKEGDREKHYATVGAFNTNTQKIIETTFPVTFHRDSNGIETPSPDLNLSEASIAGVPGIASKIVLDFLNPGGARTGKLLPTEETQTKLEIITQGRSRAYRSSLVDATNPTVFIDGSELGSSFPEYTSNSSSEGSHQISETLEKLRRAGATKMGLDPDAQAQPKIAILSEVAADSKEDIEGKVDIVVHALSMGVLHKAVPMTVGLCLGVAANVEGTLAWEVVRKSRDRRMVESTSSSTASPSVSHDGDGLVRIRHPSGVVDVGAEFGTNSGDDGLQQQVKSAKVVRTGRRLMKGVVYW</sequence>
<dbReference type="EMBL" id="ML179424">
    <property type="protein sequence ID" value="THU88050.1"/>
    <property type="molecule type" value="Genomic_DNA"/>
</dbReference>
<keyword evidence="5" id="KW-1185">Reference proteome</keyword>
<evidence type="ECO:0000313" key="5">
    <source>
        <dbReference type="Proteomes" id="UP000297245"/>
    </source>
</evidence>
<dbReference type="AlphaFoldDB" id="A0A4S8LGU9"/>
<dbReference type="Gene3D" id="3.10.310.10">
    <property type="entry name" value="Diaminopimelate Epimerase, Chain A, domain 1"/>
    <property type="match status" value="2"/>
</dbReference>
<dbReference type="Pfam" id="PF04303">
    <property type="entry name" value="PrpF"/>
    <property type="match status" value="1"/>
</dbReference>
<evidence type="ECO:0000256" key="3">
    <source>
        <dbReference type="SAM" id="MobiDB-lite"/>
    </source>
</evidence>
<dbReference type="Proteomes" id="UP000297245">
    <property type="component" value="Unassembled WGS sequence"/>
</dbReference>
<dbReference type="SUPFAM" id="SSF54506">
    <property type="entry name" value="Diaminopimelate epimerase-like"/>
    <property type="match status" value="2"/>
</dbReference>
<comment type="similarity">
    <text evidence="1">Belongs to the PrpF family.</text>
</comment>
<name>A0A4S8LGU9_DENBC</name>
<evidence type="ECO:0000256" key="1">
    <source>
        <dbReference type="ARBA" id="ARBA00007673"/>
    </source>
</evidence>
<keyword evidence="2" id="KW-0413">Isomerase</keyword>
<accession>A0A4S8LGU9</accession>
<dbReference type="InterPro" id="IPR007400">
    <property type="entry name" value="PrpF-like"/>
</dbReference>
<evidence type="ECO:0000256" key="2">
    <source>
        <dbReference type="ARBA" id="ARBA00023235"/>
    </source>
</evidence>
<reference evidence="4 5" key="1">
    <citation type="journal article" date="2019" name="Nat. Ecol. Evol.">
        <title>Megaphylogeny resolves global patterns of mushroom evolution.</title>
        <authorList>
            <person name="Varga T."/>
            <person name="Krizsan K."/>
            <person name="Foldi C."/>
            <person name="Dima B."/>
            <person name="Sanchez-Garcia M."/>
            <person name="Sanchez-Ramirez S."/>
            <person name="Szollosi G.J."/>
            <person name="Szarkandi J.G."/>
            <person name="Papp V."/>
            <person name="Albert L."/>
            <person name="Andreopoulos W."/>
            <person name="Angelini C."/>
            <person name="Antonin V."/>
            <person name="Barry K.W."/>
            <person name="Bougher N.L."/>
            <person name="Buchanan P."/>
            <person name="Buyck B."/>
            <person name="Bense V."/>
            <person name="Catcheside P."/>
            <person name="Chovatia M."/>
            <person name="Cooper J."/>
            <person name="Damon W."/>
            <person name="Desjardin D."/>
            <person name="Finy P."/>
            <person name="Geml J."/>
            <person name="Haridas S."/>
            <person name="Hughes K."/>
            <person name="Justo A."/>
            <person name="Karasinski D."/>
            <person name="Kautmanova I."/>
            <person name="Kiss B."/>
            <person name="Kocsube S."/>
            <person name="Kotiranta H."/>
            <person name="LaButti K.M."/>
            <person name="Lechner B.E."/>
            <person name="Liimatainen K."/>
            <person name="Lipzen A."/>
            <person name="Lukacs Z."/>
            <person name="Mihaltcheva S."/>
            <person name="Morgado L.N."/>
            <person name="Niskanen T."/>
            <person name="Noordeloos M.E."/>
            <person name="Ohm R.A."/>
            <person name="Ortiz-Santana B."/>
            <person name="Ovrebo C."/>
            <person name="Racz N."/>
            <person name="Riley R."/>
            <person name="Savchenko A."/>
            <person name="Shiryaev A."/>
            <person name="Soop K."/>
            <person name="Spirin V."/>
            <person name="Szebenyi C."/>
            <person name="Tomsovsky M."/>
            <person name="Tulloss R.E."/>
            <person name="Uehling J."/>
            <person name="Grigoriev I.V."/>
            <person name="Vagvolgyi C."/>
            <person name="Papp T."/>
            <person name="Martin F.M."/>
            <person name="Miettinen O."/>
            <person name="Hibbett D.S."/>
            <person name="Nagy L.G."/>
        </authorList>
    </citation>
    <scope>NUCLEOTIDE SEQUENCE [LARGE SCALE GENOMIC DNA]</scope>
    <source>
        <strain evidence="4 5">CBS 962.96</strain>
    </source>
</reference>
<organism evidence="4 5">
    <name type="scientific">Dendrothele bispora (strain CBS 962.96)</name>
    <dbReference type="NCBI Taxonomy" id="1314807"/>
    <lineage>
        <taxon>Eukaryota</taxon>
        <taxon>Fungi</taxon>
        <taxon>Dikarya</taxon>
        <taxon>Basidiomycota</taxon>
        <taxon>Agaricomycotina</taxon>
        <taxon>Agaricomycetes</taxon>
        <taxon>Agaricomycetidae</taxon>
        <taxon>Agaricales</taxon>
        <taxon>Agaricales incertae sedis</taxon>
        <taxon>Dendrothele</taxon>
    </lineage>
</organism>
<proteinExistence type="inferred from homology"/>
<dbReference type="PANTHER" id="PTHR43709:SF2">
    <property type="entry name" value="DUF453 DOMAIN PROTEIN (AFU_ORTHOLOGUE AFUA_6G00360)"/>
    <property type="match status" value="1"/>
</dbReference>
<feature type="compositionally biased region" description="Low complexity" evidence="3">
    <location>
        <begin position="438"/>
        <end position="449"/>
    </location>
</feature>
<dbReference type="OrthoDB" id="10267539at2759"/>
<feature type="region of interest" description="Disordered" evidence="3">
    <location>
        <begin position="433"/>
        <end position="455"/>
    </location>
</feature>
<dbReference type="PANTHER" id="PTHR43709">
    <property type="entry name" value="ACONITATE ISOMERASE-RELATED"/>
    <property type="match status" value="1"/>
</dbReference>
<gene>
    <name evidence="4" type="ORF">K435DRAFT_969651</name>
</gene>